<dbReference type="Gene3D" id="3.40.50.300">
    <property type="entry name" value="P-loop containing nucleotide triphosphate hydrolases"/>
    <property type="match status" value="1"/>
</dbReference>
<dbReference type="Gene3D" id="1.10.8.430">
    <property type="entry name" value="Helical domain of apoptotic protease-activating factors"/>
    <property type="match status" value="1"/>
</dbReference>
<keyword evidence="7" id="KW-0547">Nucleotide-binding</keyword>
<dbReference type="InterPro" id="IPR042197">
    <property type="entry name" value="Apaf_helical"/>
</dbReference>
<dbReference type="GO" id="GO:0098542">
    <property type="term" value="P:defense response to other organism"/>
    <property type="evidence" value="ECO:0007669"/>
    <property type="project" value="TreeGrafter"/>
</dbReference>
<comment type="caution">
    <text evidence="14">The sequence shown here is derived from an EMBL/GenBank/DDBJ whole genome shotgun (WGS) entry which is preliminary data.</text>
</comment>
<dbReference type="Pfam" id="PF00931">
    <property type="entry name" value="NB-ARC"/>
    <property type="match status" value="1"/>
</dbReference>
<keyword evidence="15" id="KW-1185">Reference proteome</keyword>
<feature type="domain" description="NB-ARC" evidence="12">
    <location>
        <begin position="146"/>
        <end position="252"/>
    </location>
</feature>
<dbReference type="PANTHER" id="PTHR23155:SF1152">
    <property type="entry name" value="AAA+ ATPASE DOMAIN-CONTAINING PROTEIN"/>
    <property type="match status" value="1"/>
</dbReference>
<keyword evidence="5" id="KW-0433">Leucine-rich repeat</keyword>
<keyword evidence="8" id="KW-0611">Plant defense</keyword>
<evidence type="ECO:0000256" key="1">
    <source>
        <dbReference type="ARBA" id="ARBA00004170"/>
    </source>
</evidence>
<proteinExistence type="inferred from homology"/>
<evidence type="ECO:0000256" key="8">
    <source>
        <dbReference type="ARBA" id="ARBA00022821"/>
    </source>
</evidence>
<dbReference type="GO" id="GO:0016020">
    <property type="term" value="C:membrane"/>
    <property type="evidence" value="ECO:0007669"/>
    <property type="project" value="UniProtKB-SubCell"/>
</dbReference>
<dbReference type="EMBL" id="JAVYJV010000021">
    <property type="protein sequence ID" value="KAK4342888.1"/>
    <property type="molecule type" value="Genomic_DNA"/>
</dbReference>
<evidence type="ECO:0000313" key="14">
    <source>
        <dbReference type="EMBL" id="KAK4342888.1"/>
    </source>
</evidence>
<keyword evidence="9" id="KW-0067">ATP-binding</keyword>
<evidence type="ECO:0000256" key="7">
    <source>
        <dbReference type="ARBA" id="ARBA00022741"/>
    </source>
</evidence>
<evidence type="ECO:0000256" key="5">
    <source>
        <dbReference type="ARBA" id="ARBA00022614"/>
    </source>
</evidence>
<gene>
    <name evidence="14" type="ORF">RND71_038704</name>
</gene>
<evidence type="ECO:0000256" key="10">
    <source>
        <dbReference type="ARBA" id="ARBA00023054"/>
    </source>
</evidence>
<dbReference type="GO" id="GO:0005737">
    <property type="term" value="C:cytoplasm"/>
    <property type="evidence" value="ECO:0007669"/>
    <property type="project" value="UniProtKB-SubCell"/>
</dbReference>
<reference evidence="14" key="1">
    <citation type="submission" date="2023-12" db="EMBL/GenBank/DDBJ databases">
        <title>Genome assembly of Anisodus tanguticus.</title>
        <authorList>
            <person name="Wang Y.-J."/>
        </authorList>
    </citation>
    <scope>NUCLEOTIDE SEQUENCE</scope>
    <source>
        <strain evidence="14">KB-2021</strain>
        <tissue evidence="14">Leaf</tissue>
    </source>
</reference>
<accession>A0AAE1R103</accession>
<dbReference type="GO" id="GO:0043531">
    <property type="term" value="F:ADP binding"/>
    <property type="evidence" value="ECO:0007669"/>
    <property type="project" value="InterPro"/>
</dbReference>
<protein>
    <recommendedName>
        <fullName evidence="16">NB-ARC domain-containing protein</fullName>
    </recommendedName>
</protein>
<comment type="subcellular location">
    <subcellularLocation>
        <location evidence="2">Cytoplasm</location>
    </subcellularLocation>
    <subcellularLocation>
        <location evidence="1">Membrane</location>
        <topology evidence="1">Peripheral membrane protein</topology>
    </subcellularLocation>
</comment>
<dbReference type="InterPro" id="IPR036388">
    <property type="entry name" value="WH-like_DNA-bd_sf"/>
</dbReference>
<dbReference type="PANTHER" id="PTHR23155">
    <property type="entry name" value="DISEASE RESISTANCE PROTEIN RP"/>
    <property type="match status" value="1"/>
</dbReference>
<dbReference type="Gene3D" id="1.10.10.10">
    <property type="entry name" value="Winged helix-like DNA-binding domain superfamily/Winged helix DNA-binding domain"/>
    <property type="match status" value="1"/>
</dbReference>
<evidence type="ECO:0000256" key="4">
    <source>
        <dbReference type="ARBA" id="ARBA00022490"/>
    </source>
</evidence>
<evidence type="ECO:0000313" key="15">
    <source>
        <dbReference type="Proteomes" id="UP001291623"/>
    </source>
</evidence>
<dbReference type="GO" id="GO:0005524">
    <property type="term" value="F:ATP binding"/>
    <property type="evidence" value="ECO:0007669"/>
    <property type="project" value="UniProtKB-KW"/>
</dbReference>
<dbReference type="InterPro" id="IPR058922">
    <property type="entry name" value="WHD_DRP"/>
</dbReference>
<feature type="domain" description="Disease resistance protein winged helix" evidence="13">
    <location>
        <begin position="344"/>
        <end position="394"/>
    </location>
</feature>
<keyword evidence="6" id="KW-0677">Repeat</keyword>
<dbReference type="SUPFAM" id="SSF52540">
    <property type="entry name" value="P-loop containing nucleoside triphosphate hydrolases"/>
    <property type="match status" value="1"/>
</dbReference>
<keyword evidence="4" id="KW-0963">Cytoplasm</keyword>
<dbReference type="InterPro" id="IPR002182">
    <property type="entry name" value="NB-ARC"/>
</dbReference>
<evidence type="ECO:0000256" key="2">
    <source>
        <dbReference type="ARBA" id="ARBA00004496"/>
    </source>
</evidence>
<evidence type="ECO:0000259" key="13">
    <source>
        <dbReference type="Pfam" id="PF23559"/>
    </source>
</evidence>
<evidence type="ECO:0000259" key="12">
    <source>
        <dbReference type="Pfam" id="PF00931"/>
    </source>
</evidence>
<dbReference type="Proteomes" id="UP001291623">
    <property type="component" value="Unassembled WGS sequence"/>
</dbReference>
<comment type="similarity">
    <text evidence="3">Belongs to the disease resistance NB-LRR family.</text>
</comment>
<sequence>MSGPSLATLKDQIQILYEEVVFMQALLNAPYKRRSLGSELNILFTQGRATVLMVGSHIMSLSNKESNEDMLNKMELATSVSLERSRIMKTVARDIFGRVVGFNDVIENIIDGLIGGMTERDVLLIVEIPGLGKTTFAKKMFNDEKILSQVLDDVDEATKMKDDADLSKLLYRKLKMKRYLFVVDDLWDIKAWDDLQRSFPDDDNGSRIMITTRLQNLASQIESDTKPDNHPTPLRFFTIEESWELLRKKVFAIDCCLGDLKEPGMRIAKSCQGLPLAVTLVVELLARTEKKEARWKEVAESINSYIVNDPNQCTIILELSYKHLPDHLKPCFLYFGEILKHPHIPIKKLIWLWIAEGFVPQTDGKSFKDVVEDYLKDLIGRSLVIASKKRSSGSIKGTMSSVPPTIFKLFYLETFLLKALRGEVCLPYTIWTFSRLRHLHVDARAVFGWDGYDGWNMIRLENLQNISTPALIYDKDCAMDPNEILKRLPNLLKLRCISMDSKDCYNFPSLEF</sequence>
<keyword evidence="10" id="KW-0175">Coiled coil</keyword>
<evidence type="ECO:0000256" key="9">
    <source>
        <dbReference type="ARBA" id="ARBA00022840"/>
    </source>
</evidence>
<keyword evidence="11" id="KW-0472">Membrane</keyword>
<dbReference type="AlphaFoldDB" id="A0AAE1R103"/>
<dbReference type="InterPro" id="IPR027417">
    <property type="entry name" value="P-loop_NTPase"/>
</dbReference>
<organism evidence="14 15">
    <name type="scientific">Anisodus tanguticus</name>
    <dbReference type="NCBI Taxonomy" id="243964"/>
    <lineage>
        <taxon>Eukaryota</taxon>
        <taxon>Viridiplantae</taxon>
        <taxon>Streptophyta</taxon>
        <taxon>Embryophyta</taxon>
        <taxon>Tracheophyta</taxon>
        <taxon>Spermatophyta</taxon>
        <taxon>Magnoliopsida</taxon>
        <taxon>eudicotyledons</taxon>
        <taxon>Gunneridae</taxon>
        <taxon>Pentapetalae</taxon>
        <taxon>asterids</taxon>
        <taxon>lamiids</taxon>
        <taxon>Solanales</taxon>
        <taxon>Solanaceae</taxon>
        <taxon>Solanoideae</taxon>
        <taxon>Hyoscyameae</taxon>
        <taxon>Anisodus</taxon>
    </lineage>
</organism>
<dbReference type="InterPro" id="IPR044974">
    <property type="entry name" value="Disease_R_plants"/>
</dbReference>
<evidence type="ECO:0008006" key="16">
    <source>
        <dbReference type="Google" id="ProtNLM"/>
    </source>
</evidence>
<dbReference type="Pfam" id="PF23559">
    <property type="entry name" value="WHD_DRP"/>
    <property type="match status" value="1"/>
</dbReference>
<name>A0AAE1R103_9SOLA</name>
<evidence type="ECO:0000256" key="6">
    <source>
        <dbReference type="ARBA" id="ARBA00022737"/>
    </source>
</evidence>
<evidence type="ECO:0000256" key="3">
    <source>
        <dbReference type="ARBA" id="ARBA00008894"/>
    </source>
</evidence>
<evidence type="ECO:0000256" key="11">
    <source>
        <dbReference type="ARBA" id="ARBA00023136"/>
    </source>
</evidence>